<proteinExistence type="predicted"/>
<evidence type="ECO:0000313" key="1">
    <source>
        <dbReference type="EMBL" id="QHU35058.1"/>
    </source>
</evidence>
<accession>A0A6C0LYF9</accession>
<protein>
    <submittedName>
        <fullName evidence="1">Uncharacterized protein</fullName>
    </submittedName>
</protein>
<dbReference type="AlphaFoldDB" id="A0A6C0LYF9"/>
<organism evidence="1">
    <name type="scientific">viral metagenome</name>
    <dbReference type="NCBI Taxonomy" id="1070528"/>
    <lineage>
        <taxon>unclassified sequences</taxon>
        <taxon>metagenomes</taxon>
        <taxon>organismal metagenomes</taxon>
    </lineage>
</organism>
<reference evidence="1" key="1">
    <citation type="journal article" date="2020" name="Nature">
        <title>Giant virus diversity and host interactions through global metagenomics.</title>
        <authorList>
            <person name="Schulz F."/>
            <person name="Roux S."/>
            <person name="Paez-Espino D."/>
            <person name="Jungbluth S."/>
            <person name="Walsh D.A."/>
            <person name="Denef V.J."/>
            <person name="McMahon K.D."/>
            <person name="Konstantinidis K.T."/>
            <person name="Eloe-Fadrosh E.A."/>
            <person name="Kyrpides N.C."/>
            <person name="Woyke T."/>
        </authorList>
    </citation>
    <scope>NUCLEOTIDE SEQUENCE</scope>
    <source>
        <strain evidence="1">GVMAG-S-1017745-26</strain>
    </source>
</reference>
<sequence>MSIILICFLIILIIIFFISNYKKEQYLTYKNPLPISCHRRKAYNYKIYNYDNEILIPPVYKHEILGDVNNRKKYKFYNDTMLNKKMVEILNTIPKKILKGNYREIYFPKKYNYYSKRNIGRKFTFKFISDLMDNGSKIIIDTIRNFLKKNYKIYHCNKIEDCDPKIIRTNLIKLEKNSNNNYKIKFSLEIHLYNKSFSYILVPIVEIINNKHYINSIELVGNRFQDKIDLLPGYESIINYVNIYSNPFQAIYNTKKTYYRDSDENKKIVLNDKLIKKILNKKEKLSEFVCIGKKSFNKNDCENDTTELNKISKKGVWDKKCSYHSECPFYQSNKNYPNRRGKCIKGTCEFPLGIKQLSFKKYDKKTKPLCYNCTKGYNCCADQLVKKYHKLDSPDYIFKDDYQERIKFKKIFSDKGMDII</sequence>
<dbReference type="EMBL" id="MN740583">
    <property type="protein sequence ID" value="QHU35058.1"/>
    <property type="molecule type" value="Genomic_DNA"/>
</dbReference>
<name>A0A6C0LYF9_9ZZZZ</name>